<proteinExistence type="predicted"/>
<dbReference type="SUPFAM" id="SSF51735">
    <property type="entry name" value="NAD(P)-binding Rossmann-fold domains"/>
    <property type="match status" value="1"/>
</dbReference>
<evidence type="ECO:0000313" key="2">
    <source>
        <dbReference type="EMBL" id="XBW08522.1"/>
    </source>
</evidence>
<protein>
    <submittedName>
        <fullName evidence="2">NAD(P)H-binding protein</fullName>
    </submittedName>
</protein>
<dbReference type="AlphaFoldDB" id="A0AAU7V9L8"/>
<sequence>MKLAVVAANGKVGSAIVMEAVARGWEVTAIVRGGGSTGGVEGPGARAASSILVKDIMSLEAADLAGFDVVVDAFGVFDPDRQGEHTETLMHLADLLAGTDTRLLVVGGAGSLYVDPDRQTQLVDTPDFPPAHLPVARGMRAAWERLAKRTDVHWTYVSPAAFLNPDGERTGQYRLGDDQVPVNSAGQSVISYPDFALALTDLVAQGLPDRTHLSAVSK</sequence>
<name>A0AAU7V9L8_9ACTO</name>
<accession>A0AAU7V9L8</accession>
<dbReference type="EMBL" id="CP138335">
    <property type="protein sequence ID" value="XBW08522.1"/>
    <property type="molecule type" value="Genomic_DNA"/>
</dbReference>
<dbReference type="KEGG" id="sapp:SAC06_02895"/>
<dbReference type="Pfam" id="PF13460">
    <property type="entry name" value="NAD_binding_10"/>
    <property type="match status" value="1"/>
</dbReference>
<dbReference type="InterPro" id="IPR036291">
    <property type="entry name" value="NAD(P)-bd_dom_sf"/>
</dbReference>
<dbReference type="InterPro" id="IPR016040">
    <property type="entry name" value="NAD(P)-bd_dom"/>
</dbReference>
<organism evidence="2">
    <name type="scientific">Scrofimicrobium appendicitidis</name>
    <dbReference type="NCBI Taxonomy" id="3079930"/>
    <lineage>
        <taxon>Bacteria</taxon>
        <taxon>Bacillati</taxon>
        <taxon>Actinomycetota</taxon>
        <taxon>Actinomycetes</taxon>
        <taxon>Actinomycetales</taxon>
        <taxon>Actinomycetaceae</taxon>
        <taxon>Scrofimicrobium</taxon>
    </lineage>
</organism>
<dbReference type="GO" id="GO:0016646">
    <property type="term" value="F:oxidoreductase activity, acting on the CH-NH group of donors, NAD or NADP as acceptor"/>
    <property type="evidence" value="ECO:0007669"/>
    <property type="project" value="TreeGrafter"/>
</dbReference>
<evidence type="ECO:0000259" key="1">
    <source>
        <dbReference type="Pfam" id="PF13460"/>
    </source>
</evidence>
<dbReference type="InterPro" id="IPR051606">
    <property type="entry name" value="Polyketide_Oxido-like"/>
</dbReference>
<dbReference type="RefSeq" id="WP_350258722.1">
    <property type="nucleotide sequence ID" value="NZ_CP138335.1"/>
</dbReference>
<reference evidence="2" key="1">
    <citation type="submission" date="2023-11" db="EMBL/GenBank/DDBJ databases">
        <title>Scrofimicrobium hongkongense sp. nov., isolated from a patient with peritonitis.</title>
        <authorList>
            <person name="Lao H.Y."/>
            <person name="Wong A.Y.P."/>
            <person name="Ng T.L."/>
            <person name="Wong R.Y.L."/>
            <person name="Yau M.C.Y."/>
            <person name="Lam J.Y.W."/>
            <person name="Siu G.K.H."/>
        </authorList>
    </citation>
    <scope>NUCLEOTIDE SEQUENCE</scope>
    <source>
        <strain evidence="2">R131</strain>
    </source>
</reference>
<dbReference type="Gene3D" id="3.40.50.720">
    <property type="entry name" value="NAD(P)-binding Rossmann-like Domain"/>
    <property type="match status" value="1"/>
</dbReference>
<gene>
    <name evidence="2" type="ORF">SAC06_02895</name>
</gene>
<dbReference type="PANTHER" id="PTHR43355">
    <property type="entry name" value="FLAVIN REDUCTASE (NADPH)"/>
    <property type="match status" value="1"/>
</dbReference>
<dbReference type="PANTHER" id="PTHR43355:SF2">
    <property type="entry name" value="FLAVIN REDUCTASE (NADPH)"/>
    <property type="match status" value="1"/>
</dbReference>
<feature type="domain" description="NAD(P)-binding" evidence="1">
    <location>
        <begin position="8"/>
        <end position="203"/>
    </location>
</feature>